<dbReference type="Proteomes" id="UP000219271">
    <property type="component" value="Unassembled WGS sequence"/>
</dbReference>
<keyword evidence="2" id="KW-1185">Reference proteome</keyword>
<accession>A0A286DRP3</accession>
<gene>
    <name evidence="1" type="ORF">SAMN06273570_5096</name>
</gene>
<reference evidence="2" key="1">
    <citation type="submission" date="2017-09" db="EMBL/GenBank/DDBJ databases">
        <authorList>
            <person name="Varghese N."/>
            <person name="Submissions S."/>
        </authorList>
    </citation>
    <scope>NUCLEOTIDE SEQUENCE [LARGE SCALE GENOMIC DNA]</scope>
    <source>
        <strain evidence="2">JKS000234</strain>
    </source>
</reference>
<organism evidence="1 2">
    <name type="scientific">Candidatus Pantoea floridensis</name>
    <dbReference type="NCBI Taxonomy" id="1938870"/>
    <lineage>
        <taxon>Bacteria</taxon>
        <taxon>Pseudomonadati</taxon>
        <taxon>Pseudomonadota</taxon>
        <taxon>Gammaproteobacteria</taxon>
        <taxon>Enterobacterales</taxon>
        <taxon>Erwiniaceae</taxon>
        <taxon>Pantoea</taxon>
    </lineage>
</organism>
<protein>
    <submittedName>
        <fullName evidence="1">Uncharacterized protein</fullName>
    </submittedName>
</protein>
<name>A0A286DRP3_9GAMM</name>
<evidence type="ECO:0000313" key="2">
    <source>
        <dbReference type="Proteomes" id="UP000219271"/>
    </source>
</evidence>
<dbReference type="AlphaFoldDB" id="A0A286DRP3"/>
<dbReference type="EMBL" id="OCMY01000003">
    <property type="protein sequence ID" value="SOD61335.1"/>
    <property type="molecule type" value="Genomic_DNA"/>
</dbReference>
<sequence length="39" mass="4250">MLTPCPAFRQTIDAANGEGLTGGSRFFEFSGYVFVVFTD</sequence>
<proteinExistence type="predicted"/>
<evidence type="ECO:0000313" key="1">
    <source>
        <dbReference type="EMBL" id="SOD61335.1"/>
    </source>
</evidence>